<gene>
    <name evidence="2" type="ORF">JOB18_023540</name>
</gene>
<feature type="compositionally biased region" description="Basic and acidic residues" evidence="1">
    <location>
        <begin position="8"/>
        <end position="23"/>
    </location>
</feature>
<sequence>MFLKRARLRDESPSSRAAPDETYRIVTPNYTASPVSLLPVTPSFLPTPGPSSPAPSRTEIPTSPPPASQTTPGPFDSPYFSIPPASASEQGFPSPWCADCEIICTKSTEQQLRHRFDLNASAGEAQQRASAKTTDPHSAGRLPATGHMTWKKKVRILLGSLFAWADSLPEGNSKG</sequence>
<feature type="region of interest" description="Disordered" evidence="1">
    <location>
        <begin position="1"/>
        <end position="84"/>
    </location>
</feature>
<dbReference type="Proteomes" id="UP000693946">
    <property type="component" value="Linkage Group LG2"/>
</dbReference>
<dbReference type="EMBL" id="JAGKHQ010000012">
    <property type="protein sequence ID" value="KAG7502632.1"/>
    <property type="molecule type" value="Genomic_DNA"/>
</dbReference>
<accession>A0AAV6REA0</accession>
<evidence type="ECO:0000256" key="1">
    <source>
        <dbReference type="SAM" id="MobiDB-lite"/>
    </source>
</evidence>
<evidence type="ECO:0000313" key="3">
    <source>
        <dbReference type="Proteomes" id="UP000693946"/>
    </source>
</evidence>
<reference evidence="2 3" key="1">
    <citation type="journal article" date="2021" name="Sci. Rep.">
        <title>Chromosome anchoring in Senegalese sole (Solea senegalensis) reveals sex-associated markers and genome rearrangements in flatfish.</title>
        <authorList>
            <person name="Guerrero-Cozar I."/>
            <person name="Gomez-Garrido J."/>
            <person name="Berbel C."/>
            <person name="Martinez-Blanch J.F."/>
            <person name="Alioto T."/>
            <person name="Claros M.G."/>
            <person name="Gagnaire P.A."/>
            <person name="Manchado M."/>
        </authorList>
    </citation>
    <scope>NUCLEOTIDE SEQUENCE [LARGE SCALE GENOMIC DNA]</scope>
    <source>
        <strain evidence="2">Sse05_10M</strain>
    </source>
</reference>
<keyword evidence="3" id="KW-1185">Reference proteome</keyword>
<protein>
    <submittedName>
        <fullName evidence="2">Uncharacterized protein</fullName>
    </submittedName>
</protein>
<comment type="caution">
    <text evidence="2">The sequence shown here is derived from an EMBL/GenBank/DDBJ whole genome shotgun (WGS) entry which is preliminary data.</text>
</comment>
<proteinExistence type="predicted"/>
<evidence type="ECO:0000313" key="2">
    <source>
        <dbReference type="EMBL" id="KAG7502632.1"/>
    </source>
</evidence>
<dbReference type="AlphaFoldDB" id="A0AAV6REA0"/>
<name>A0AAV6REA0_SOLSE</name>
<feature type="region of interest" description="Disordered" evidence="1">
    <location>
        <begin position="123"/>
        <end position="144"/>
    </location>
</feature>
<organism evidence="2 3">
    <name type="scientific">Solea senegalensis</name>
    <name type="common">Senegalese sole</name>
    <dbReference type="NCBI Taxonomy" id="28829"/>
    <lineage>
        <taxon>Eukaryota</taxon>
        <taxon>Metazoa</taxon>
        <taxon>Chordata</taxon>
        <taxon>Craniata</taxon>
        <taxon>Vertebrata</taxon>
        <taxon>Euteleostomi</taxon>
        <taxon>Actinopterygii</taxon>
        <taxon>Neopterygii</taxon>
        <taxon>Teleostei</taxon>
        <taxon>Neoteleostei</taxon>
        <taxon>Acanthomorphata</taxon>
        <taxon>Carangaria</taxon>
        <taxon>Pleuronectiformes</taxon>
        <taxon>Pleuronectoidei</taxon>
        <taxon>Soleidae</taxon>
        <taxon>Solea</taxon>
    </lineage>
</organism>